<feature type="transmembrane region" description="Helical" evidence="7">
    <location>
        <begin position="63"/>
        <end position="82"/>
    </location>
</feature>
<feature type="domain" description="Major facilitator superfamily (MFS) profile" evidence="8">
    <location>
        <begin position="31"/>
        <end position="467"/>
    </location>
</feature>
<dbReference type="InterPro" id="IPR050814">
    <property type="entry name" value="Myo-inositol_Transporter"/>
</dbReference>
<dbReference type="InterPro" id="IPR005829">
    <property type="entry name" value="Sugar_transporter_CS"/>
</dbReference>
<feature type="transmembrane region" description="Helical" evidence="7">
    <location>
        <begin position="412"/>
        <end position="433"/>
    </location>
</feature>
<evidence type="ECO:0000313" key="9">
    <source>
        <dbReference type="EMBL" id="KAF6136719.1"/>
    </source>
</evidence>
<evidence type="ECO:0000313" key="10">
    <source>
        <dbReference type="Proteomes" id="UP000541444"/>
    </source>
</evidence>
<dbReference type="SUPFAM" id="SSF103473">
    <property type="entry name" value="MFS general substrate transporter"/>
    <property type="match status" value="1"/>
</dbReference>
<evidence type="ECO:0000256" key="4">
    <source>
        <dbReference type="ARBA" id="ARBA00022692"/>
    </source>
</evidence>
<feature type="transmembrane region" description="Helical" evidence="7">
    <location>
        <begin position="184"/>
        <end position="203"/>
    </location>
</feature>
<sequence length="501" mass="54660">MVEGGVSHKAGKIEFSDCFRLSRSNPYILQLALSARIGGLRFVYDTGVISGALLYIRDDFQKLIGALLCSMVVVGAIVGAAISGWMNDSWRRRISILIVDVLFVIGAIVLGIAPSPNFIILGRVFVGLGVGMASMTVPLYISEASPTKIRGALVTLKGLLITGGQFIAYFVNLAFAHINGTWRWMLEVAAVPVITQFILMMFLPESPRWLYRKDRKEEAAIILKKLCPPHEVEAEVEDLRLSVEAEIAEEGSIGAGNIFTKTRTHEAIPYSTIVQLAGYASNSMALTLSLITSGLNAFGSIVSMLCVDRYGRRKLPLVRMVGIITCLLMLTGVFEYAKKHAPALKPGACLAFASKETCQTGAREWYSGGCPNNVELLAVLLLGLYILAYFPGMGTVPWIVNSEIDPLRHRGICGGMAVVANWVSNLIVSQTFLSLTEALGSGYTFMLFGFISSGALVYLYMFVPETKGLAFEEVEKKLVRTWKTWENHSDDEDSTSGKAVP</sequence>
<comment type="subcellular location">
    <subcellularLocation>
        <location evidence="1">Membrane</location>
        <topology evidence="1">Multi-pass membrane protein</topology>
    </subcellularLocation>
</comment>
<dbReference type="InterPro" id="IPR003663">
    <property type="entry name" value="Sugar/inositol_transpt"/>
</dbReference>
<dbReference type="AlphaFoldDB" id="A0A7J7L2A7"/>
<dbReference type="OrthoDB" id="6339427at2759"/>
<evidence type="ECO:0000256" key="7">
    <source>
        <dbReference type="SAM" id="Phobius"/>
    </source>
</evidence>
<feature type="transmembrane region" description="Helical" evidence="7">
    <location>
        <begin position="94"/>
        <end position="113"/>
    </location>
</feature>
<dbReference type="EMBL" id="JACGCM010002684">
    <property type="protein sequence ID" value="KAF6136719.1"/>
    <property type="molecule type" value="Genomic_DNA"/>
</dbReference>
<dbReference type="InterPro" id="IPR005828">
    <property type="entry name" value="MFS_sugar_transport-like"/>
</dbReference>
<feature type="transmembrane region" description="Helical" evidence="7">
    <location>
        <begin position="119"/>
        <end position="141"/>
    </location>
</feature>
<evidence type="ECO:0000256" key="1">
    <source>
        <dbReference type="ARBA" id="ARBA00004141"/>
    </source>
</evidence>
<dbReference type="PROSITE" id="PS00217">
    <property type="entry name" value="SUGAR_TRANSPORT_2"/>
    <property type="match status" value="1"/>
</dbReference>
<keyword evidence="4 7" id="KW-0812">Transmembrane</keyword>
<dbReference type="PANTHER" id="PTHR48020">
    <property type="entry name" value="PROTON MYO-INOSITOL COTRANSPORTER"/>
    <property type="match status" value="1"/>
</dbReference>
<keyword evidence="3" id="KW-0813">Transport</keyword>
<dbReference type="InterPro" id="IPR036259">
    <property type="entry name" value="MFS_trans_sf"/>
</dbReference>
<dbReference type="Proteomes" id="UP000541444">
    <property type="component" value="Unassembled WGS sequence"/>
</dbReference>
<dbReference type="GO" id="GO:0005366">
    <property type="term" value="F:myo-inositol:proton symporter activity"/>
    <property type="evidence" value="ECO:0007669"/>
    <property type="project" value="TreeGrafter"/>
</dbReference>
<dbReference type="Gene3D" id="1.20.1250.20">
    <property type="entry name" value="MFS general substrate transporter like domains"/>
    <property type="match status" value="1"/>
</dbReference>
<dbReference type="InterPro" id="IPR020846">
    <property type="entry name" value="MFS_dom"/>
</dbReference>
<evidence type="ECO:0000256" key="5">
    <source>
        <dbReference type="ARBA" id="ARBA00022989"/>
    </source>
</evidence>
<feature type="transmembrane region" description="Helical" evidence="7">
    <location>
        <begin position="317"/>
        <end position="337"/>
    </location>
</feature>
<name>A0A7J7L2A7_9MAGN</name>
<feature type="transmembrane region" description="Helical" evidence="7">
    <location>
        <begin position="376"/>
        <end position="400"/>
    </location>
</feature>
<feature type="transmembrane region" description="Helical" evidence="7">
    <location>
        <begin position="445"/>
        <end position="463"/>
    </location>
</feature>
<evidence type="ECO:0000259" key="8">
    <source>
        <dbReference type="PROSITE" id="PS50850"/>
    </source>
</evidence>
<dbReference type="PRINTS" id="PR00171">
    <property type="entry name" value="SUGRTRNSPORT"/>
</dbReference>
<keyword evidence="10" id="KW-1185">Reference proteome</keyword>
<protein>
    <recommendedName>
        <fullName evidence="8">Major facilitator superfamily (MFS) profile domain-containing protein</fullName>
    </recommendedName>
</protein>
<gene>
    <name evidence="9" type="ORF">GIB67_018722</name>
</gene>
<dbReference type="Pfam" id="PF00083">
    <property type="entry name" value="Sugar_tr"/>
    <property type="match status" value="1"/>
</dbReference>
<proteinExistence type="inferred from homology"/>
<dbReference type="GO" id="GO:0016020">
    <property type="term" value="C:membrane"/>
    <property type="evidence" value="ECO:0007669"/>
    <property type="project" value="UniProtKB-SubCell"/>
</dbReference>
<reference evidence="9 10" key="1">
    <citation type="journal article" date="2020" name="IScience">
        <title>Genome Sequencing of the Endangered Kingdonia uniflora (Circaeasteraceae, Ranunculales) Reveals Potential Mechanisms of Evolutionary Specialization.</title>
        <authorList>
            <person name="Sun Y."/>
            <person name="Deng T."/>
            <person name="Zhang A."/>
            <person name="Moore M.J."/>
            <person name="Landis J.B."/>
            <person name="Lin N."/>
            <person name="Zhang H."/>
            <person name="Zhang X."/>
            <person name="Huang J."/>
            <person name="Zhang X."/>
            <person name="Sun H."/>
            <person name="Wang H."/>
        </authorList>
    </citation>
    <scope>NUCLEOTIDE SEQUENCE [LARGE SCALE GENOMIC DNA]</scope>
    <source>
        <strain evidence="9">TB1705</strain>
        <tissue evidence="9">Leaf</tissue>
    </source>
</reference>
<keyword evidence="6 7" id="KW-0472">Membrane</keyword>
<evidence type="ECO:0000256" key="3">
    <source>
        <dbReference type="ARBA" id="ARBA00022448"/>
    </source>
</evidence>
<accession>A0A7J7L2A7</accession>
<dbReference type="PROSITE" id="PS50850">
    <property type="entry name" value="MFS"/>
    <property type="match status" value="1"/>
</dbReference>
<comment type="similarity">
    <text evidence="2">Belongs to the major facilitator superfamily. Sugar transporter (TC 2.A.1.1) family.</text>
</comment>
<organism evidence="9 10">
    <name type="scientific">Kingdonia uniflora</name>
    <dbReference type="NCBI Taxonomy" id="39325"/>
    <lineage>
        <taxon>Eukaryota</taxon>
        <taxon>Viridiplantae</taxon>
        <taxon>Streptophyta</taxon>
        <taxon>Embryophyta</taxon>
        <taxon>Tracheophyta</taxon>
        <taxon>Spermatophyta</taxon>
        <taxon>Magnoliopsida</taxon>
        <taxon>Ranunculales</taxon>
        <taxon>Circaeasteraceae</taxon>
        <taxon>Kingdonia</taxon>
    </lineage>
</organism>
<keyword evidence="5 7" id="KW-1133">Transmembrane helix</keyword>
<evidence type="ECO:0000256" key="2">
    <source>
        <dbReference type="ARBA" id="ARBA00010992"/>
    </source>
</evidence>
<dbReference type="PANTHER" id="PTHR48020:SF24">
    <property type="entry name" value="INOSITOL TRANSPORTER 4"/>
    <property type="match status" value="1"/>
</dbReference>
<evidence type="ECO:0000256" key="6">
    <source>
        <dbReference type="ARBA" id="ARBA00023136"/>
    </source>
</evidence>
<comment type="caution">
    <text evidence="9">The sequence shown here is derived from an EMBL/GenBank/DDBJ whole genome shotgun (WGS) entry which is preliminary data.</text>
</comment>
<feature type="transmembrane region" description="Helical" evidence="7">
    <location>
        <begin position="153"/>
        <end position="178"/>
    </location>
</feature>